<evidence type="ECO:0000256" key="6">
    <source>
        <dbReference type="SAM" id="Phobius"/>
    </source>
</evidence>
<keyword evidence="6" id="KW-0472">Membrane</keyword>
<accession>A0A445J111</accession>
<feature type="transmembrane region" description="Helical" evidence="6">
    <location>
        <begin position="12"/>
        <end position="32"/>
    </location>
</feature>
<reference evidence="7 8" key="1">
    <citation type="submission" date="2018-09" db="EMBL/GenBank/DDBJ databases">
        <title>A high-quality reference genome of wild soybean provides a powerful tool to mine soybean genomes.</title>
        <authorList>
            <person name="Xie M."/>
            <person name="Chung C.Y.L."/>
            <person name="Li M.-W."/>
            <person name="Wong F.-L."/>
            <person name="Chan T.-F."/>
            <person name="Lam H.-M."/>
        </authorList>
    </citation>
    <scope>NUCLEOTIDE SEQUENCE [LARGE SCALE GENOMIC DNA]</scope>
    <source>
        <strain evidence="8">cv. W05</strain>
        <tissue evidence="7">Hypocotyl of etiolated seedlings</tissue>
    </source>
</reference>
<comment type="caution">
    <text evidence="7">The sequence shown here is derived from an EMBL/GenBank/DDBJ whole genome shotgun (WGS) entry which is preliminary data.</text>
</comment>
<dbReference type="Proteomes" id="UP000289340">
    <property type="component" value="Chromosome 9"/>
</dbReference>
<keyword evidence="5" id="KW-0560">Oxidoreductase</keyword>
<proteinExistence type="inferred from homology"/>
<evidence type="ECO:0000256" key="1">
    <source>
        <dbReference type="ARBA" id="ARBA00010617"/>
    </source>
</evidence>
<evidence type="ECO:0000256" key="5">
    <source>
        <dbReference type="RuleBase" id="RU000461"/>
    </source>
</evidence>
<dbReference type="AlphaFoldDB" id="A0A445J111"/>
<evidence type="ECO:0000256" key="2">
    <source>
        <dbReference type="ARBA" id="ARBA00022723"/>
    </source>
</evidence>
<keyword evidence="8" id="KW-1185">Reference proteome</keyword>
<evidence type="ECO:0000256" key="3">
    <source>
        <dbReference type="ARBA" id="ARBA00023004"/>
    </source>
</evidence>
<dbReference type="SUPFAM" id="SSF48264">
    <property type="entry name" value="Cytochrome P450"/>
    <property type="match status" value="1"/>
</dbReference>
<dbReference type="InterPro" id="IPR036396">
    <property type="entry name" value="Cyt_P450_sf"/>
</dbReference>
<keyword evidence="4 5" id="KW-0349">Heme</keyword>
<dbReference type="Gene3D" id="1.10.630.10">
    <property type="entry name" value="Cytochrome P450"/>
    <property type="match status" value="1"/>
</dbReference>
<dbReference type="InterPro" id="IPR002401">
    <property type="entry name" value="Cyt_P450_E_grp-I"/>
</dbReference>
<dbReference type="PROSITE" id="PS00086">
    <property type="entry name" value="CYTOCHROME_P450"/>
    <property type="match status" value="1"/>
</dbReference>
<dbReference type="InterPro" id="IPR017972">
    <property type="entry name" value="Cyt_P450_CS"/>
</dbReference>
<sequence>MLTSLENSSSWFFLPLMVAFTFFVLCSVHNLLSKWNNNSNTAIPNKTTPPSPPKLPIIGNLHQLGTLTHRTLQSLAQTYGPLMLLHFGKVPVLVVSTAEAAREVMKTHDLVFSNRPHRKMFDILLYGSKDVASSPYGNYWRQIRSICVLHLLSAKKVQSFDAVREEEISIMMEKIRQCCSCLMPVNLTDLFSTLSNDIVCRVALGRRCSGEGGSNLREPMSEMMELLGASVIGDFIPWLEWLGRVNGICGRAERAFKQLDAFFDEVVDEHVNKRDHDDDVDGEAQNDFVDILLSIQRTNAVGFEIDRTTIKALILDMFAAGTETTTSILGWVVTELLRHPIVMQKLQAEVRNVVGDRTPITEEDLSSMHYLKAVIKETFRLHPPAPLLLPRESMQDTKVMGYDIGTGTQILVNAWAIARDPSYWDQPEDFQPERFLNSSIDVKGHDFQLIPFGAGRRSCPGLMFSMAMIEKLLANLVHKFNWEIPSGVVGEQTMDMTETTGVTSHRKFPLVAVSSIPSYINMK</sequence>
<dbReference type="InterPro" id="IPR001128">
    <property type="entry name" value="Cyt_P450"/>
</dbReference>
<dbReference type="FunFam" id="1.10.630.10:FF:000011">
    <property type="entry name" value="Cytochrome P450 83B1"/>
    <property type="match status" value="1"/>
</dbReference>
<keyword evidence="5" id="KW-0503">Monooxygenase</keyword>
<dbReference type="Pfam" id="PF00067">
    <property type="entry name" value="p450"/>
    <property type="match status" value="1"/>
</dbReference>
<dbReference type="EMBL" id="QZWG01000009">
    <property type="protein sequence ID" value="RZB92025.1"/>
    <property type="molecule type" value="Genomic_DNA"/>
</dbReference>
<keyword evidence="6" id="KW-0812">Transmembrane</keyword>
<keyword evidence="6" id="KW-1133">Transmembrane helix</keyword>
<dbReference type="PANTHER" id="PTHR47955">
    <property type="entry name" value="CYTOCHROME P450 FAMILY 71 PROTEIN"/>
    <property type="match status" value="1"/>
</dbReference>
<protein>
    <submittedName>
        <fullName evidence="7">Cytochrome P450 71A26</fullName>
    </submittedName>
</protein>
<dbReference type="CDD" id="cd11072">
    <property type="entry name" value="CYP71-like"/>
    <property type="match status" value="1"/>
</dbReference>
<evidence type="ECO:0000313" key="8">
    <source>
        <dbReference type="Proteomes" id="UP000289340"/>
    </source>
</evidence>
<dbReference type="GO" id="GO:0004497">
    <property type="term" value="F:monooxygenase activity"/>
    <property type="evidence" value="ECO:0007669"/>
    <property type="project" value="UniProtKB-KW"/>
</dbReference>
<dbReference type="Gramene" id="XM_028392550.1">
    <property type="protein sequence ID" value="XP_028248351.1"/>
    <property type="gene ID" value="LOC114425611"/>
</dbReference>
<dbReference type="GO" id="GO:0016705">
    <property type="term" value="F:oxidoreductase activity, acting on paired donors, with incorporation or reduction of molecular oxygen"/>
    <property type="evidence" value="ECO:0007669"/>
    <property type="project" value="InterPro"/>
</dbReference>
<organism evidence="7 8">
    <name type="scientific">Glycine soja</name>
    <name type="common">Wild soybean</name>
    <dbReference type="NCBI Taxonomy" id="3848"/>
    <lineage>
        <taxon>Eukaryota</taxon>
        <taxon>Viridiplantae</taxon>
        <taxon>Streptophyta</taxon>
        <taxon>Embryophyta</taxon>
        <taxon>Tracheophyta</taxon>
        <taxon>Spermatophyta</taxon>
        <taxon>Magnoliopsida</taxon>
        <taxon>eudicotyledons</taxon>
        <taxon>Gunneridae</taxon>
        <taxon>Pentapetalae</taxon>
        <taxon>rosids</taxon>
        <taxon>fabids</taxon>
        <taxon>Fabales</taxon>
        <taxon>Fabaceae</taxon>
        <taxon>Papilionoideae</taxon>
        <taxon>50 kb inversion clade</taxon>
        <taxon>NPAAA clade</taxon>
        <taxon>indigoferoid/millettioid clade</taxon>
        <taxon>Phaseoleae</taxon>
        <taxon>Glycine</taxon>
        <taxon>Glycine subgen. Soja</taxon>
    </lineage>
</organism>
<dbReference type="PRINTS" id="PR00463">
    <property type="entry name" value="EP450I"/>
</dbReference>
<keyword evidence="2 4" id="KW-0479">Metal-binding</keyword>
<name>A0A445J111_GLYSO</name>
<comment type="similarity">
    <text evidence="1 5">Belongs to the cytochrome P450 family.</text>
</comment>
<dbReference type="PRINTS" id="PR00385">
    <property type="entry name" value="P450"/>
</dbReference>
<dbReference type="GO" id="GO:0005506">
    <property type="term" value="F:iron ion binding"/>
    <property type="evidence" value="ECO:0007669"/>
    <property type="project" value="InterPro"/>
</dbReference>
<dbReference type="PANTHER" id="PTHR47955:SF15">
    <property type="entry name" value="CYTOCHROME P450 71A2-LIKE"/>
    <property type="match status" value="1"/>
</dbReference>
<keyword evidence="3 4" id="KW-0408">Iron</keyword>
<comment type="cofactor">
    <cofactor evidence="4">
        <name>heme</name>
        <dbReference type="ChEBI" id="CHEBI:30413"/>
    </cofactor>
</comment>
<feature type="binding site" description="axial binding residue" evidence="4">
    <location>
        <position position="459"/>
    </location>
    <ligand>
        <name>heme</name>
        <dbReference type="ChEBI" id="CHEBI:30413"/>
    </ligand>
    <ligandPart>
        <name>Fe</name>
        <dbReference type="ChEBI" id="CHEBI:18248"/>
    </ligandPart>
</feature>
<gene>
    <name evidence="7" type="ORF">D0Y65_024160</name>
</gene>
<dbReference type="SMR" id="A0A445J111"/>
<evidence type="ECO:0000313" key="7">
    <source>
        <dbReference type="EMBL" id="RZB92025.1"/>
    </source>
</evidence>
<evidence type="ECO:0000256" key="4">
    <source>
        <dbReference type="PIRSR" id="PIRSR602401-1"/>
    </source>
</evidence>
<dbReference type="GO" id="GO:0020037">
    <property type="term" value="F:heme binding"/>
    <property type="evidence" value="ECO:0007669"/>
    <property type="project" value="InterPro"/>
</dbReference>